<feature type="region of interest" description="Disordered" evidence="2">
    <location>
        <begin position="1"/>
        <end position="21"/>
    </location>
</feature>
<dbReference type="GO" id="GO:0005634">
    <property type="term" value="C:nucleus"/>
    <property type="evidence" value="ECO:0007669"/>
    <property type="project" value="TreeGrafter"/>
</dbReference>
<protein>
    <submittedName>
        <fullName evidence="3">Uncharacterized protein</fullName>
    </submittedName>
</protein>
<feature type="compositionally biased region" description="Basic and acidic residues" evidence="2">
    <location>
        <begin position="251"/>
        <end position="263"/>
    </location>
</feature>
<feature type="region of interest" description="Disordered" evidence="2">
    <location>
        <begin position="121"/>
        <end position="177"/>
    </location>
</feature>
<name>A0AAJ0G6L6_9PEZI</name>
<dbReference type="PANTHER" id="PTHR15885:SF1">
    <property type="entry name" value="COILED-COIL DOMAIN-CONTAINING PROTEIN 174"/>
    <property type="match status" value="1"/>
</dbReference>
<keyword evidence="4" id="KW-1185">Reference proteome</keyword>
<dbReference type="EMBL" id="JAWDJX010000029">
    <property type="protein sequence ID" value="KAK3050907.1"/>
    <property type="molecule type" value="Genomic_DNA"/>
</dbReference>
<keyword evidence="1" id="KW-0175">Coiled coil</keyword>
<feature type="region of interest" description="Disordered" evidence="2">
    <location>
        <begin position="238"/>
        <end position="323"/>
    </location>
</feature>
<organism evidence="3 4">
    <name type="scientific">Extremus antarcticus</name>
    <dbReference type="NCBI Taxonomy" id="702011"/>
    <lineage>
        <taxon>Eukaryota</taxon>
        <taxon>Fungi</taxon>
        <taxon>Dikarya</taxon>
        <taxon>Ascomycota</taxon>
        <taxon>Pezizomycotina</taxon>
        <taxon>Dothideomycetes</taxon>
        <taxon>Dothideomycetidae</taxon>
        <taxon>Mycosphaerellales</taxon>
        <taxon>Extremaceae</taxon>
        <taxon>Extremus</taxon>
    </lineage>
</organism>
<evidence type="ECO:0000256" key="1">
    <source>
        <dbReference type="ARBA" id="ARBA00023054"/>
    </source>
</evidence>
<dbReference type="PANTHER" id="PTHR15885">
    <property type="entry name" value="COILED-COIL DOMAIN-CONTAINING PROTEIN 174"/>
    <property type="match status" value="1"/>
</dbReference>
<evidence type="ECO:0000256" key="2">
    <source>
        <dbReference type="SAM" id="MobiDB-lite"/>
    </source>
</evidence>
<dbReference type="Proteomes" id="UP001271007">
    <property type="component" value="Unassembled WGS sequence"/>
</dbReference>
<feature type="compositionally biased region" description="Low complexity" evidence="2">
    <location>
        <begin position="36"/>
        <end position="55"/>
    </location>
</feature>
<dbReference type="AlphaFoldDB" id="A0AAJ0G6L6"/>
<feature type="compositionally biased region" description="Basic and acidic residues" evidence="2">
    <location>
        <begin position="77"/>
        <end position="91"/>
    </location>
</feature>
<comment type="caution">
    <text evidence="3">The sequence shown here is derived from an EMBL/GenBank/DDBJ whole genome shotgun (WGS) entry which is preliminary data.</text>
</comment>
<gene>
    <name evidence="3" type="ORF">LTR09_007985</name>
</gene>
<reference evidence="3" key="1">
    <citation type="submission" date="2023-04" db="EMBL/GenBank/DDBJ databases">
        <title>Black Yeasts Isolated from many extreme environments.</title>
        <authorList>
            <person name="Coleine C."/>
            <person name="Stajich J.E."/>
            <person name="Selbmann L."/>
        </authorList>
    </citation>
    <scope>NUCLEOTIDE SEQUENCE</scope>
    <source>
        <strain evidence="3">CCFEE 5312</strain>
    </source>
</reference>
<feature type="compositionally biased region" description="Acidic residues" evidence="2">
    <location>
        <begin position="148"/>
        <end position="172"/>
    </location>
</feature>
<evidence type="ECO:0000313" key="4">
    <source>
        <dbReference type="Proteomes" id="UP001271007"/>
    </source>
</evidence>
<feature type="region of interest" description="Disordered" evidence="2">
    <location>
        <begin position="36"/>
        <end position="104"/>
    </location>
</feature>
<evidence type="ECO:0000313" key="3">
    <source>
        <dbReference type="EMBL" id="KAK3050907.1"/>
    </source>
</evidence>
<dbReference type="Pfam" id="PF13300">
    <property type="entry name" value="DUF4078"/>
    <property type="match status" value="1"/>
</dbReference>
<feature type="compositionally biased region" description="Basic and acidic residues" evidence="2">
    <location>
        <begin position="121"/>
        <end position="147"/>
    </location>
</feature>
<feature type="compositionally biased region" description="Basic and acidic residues" evidence="2">
    <location>
        <begin position="274"/>
        <end position="319"/>
    </location>
</feature>
<proteinExistence type="predicted"/>
<accession>A0AAJ0G6L6</accession>
<dbReference type="InterPro" id="IPR025066">
    <property type="entry name" value="CCDC174-like"/>
</dbReference>
<sequence length="418" mass="47194">MSSSKDTALYQPRTHNLSNGKLISSSTSLAFTSQLSSLISQNTSTSSKPKSTSSRLKPKKDDLFTRPNRNTSKRAKRDSEDSPHFEQKHTTNGEGLDTGIWQRSKRKMEEKAKLYAAMKRGDVEDTDGKYGVDFDRKWEDSQLRGEEGEGEEEEEDLDDEEQEESGPVEYTDEFGRLRTGTRAEAAKVQRAAQSKAVAETPSDRFTARPLAPSNVIYGDTIQHAAFDPEAPVAAQMAELAKKRDKSLTPPPDEHFDASKEVRSKGTGFFQFSGHDAERKRQMEGLERKRLETERKRGERRQKLEERKKEVEARRKEIQGRRVKRKADDFLNELGVEMSAKAVEDDGKAEPGSPTYVKGYIRVYYRHDSQNELSGARESGSLSITCSEPRRQNDIFERKLSDHLKLLLAVATIVLPSSA</sequence>